<keyword evidence="6" id="KW-1185">Reference proteome</keyword>
<comment type="cofactor">
    <cofactor evidence="1">
        <name>FMN</name>
        <dbReference type="ChEBI" id="CHEBI:58210"/>
    </cofactor>
</comment>
<name>A0A1H7QEF9_9BURK</name>
<dbReference type="GO" id="GO:0016646">
    <property type="term" value="F:oxidoreductase activity, acting on the CH-NH group of donors, NAD or NADP as acceptor"/>
    <property type="evidence" value="ECO:0007669"/>
    <property type="project" value="UniProtKB-ARBA"/>
</dbReference>
<proteinExistence type="inferred from homology"/>
<evidence type="ECO:0000259" key="4">
    <source>
        <dbReference type="SMART" id="SM00903"/>
    </source>
</evidence>
<dbReference type="PANTHER" id="PTHR43567:SF1">
    <property type="entry name" value="FLAVOREDOXIN"/>
    <property type="match status" value="1"/>
</dbReference>
<dbReference type="OrthoDB" id="9792436at2"/>
<keyword evidence="2" id="KW-0285">Flavoprotein</keyword>
<dbReference type="InterPro" id="IPR002563">
    <property type="entry name" value="Flavin_Rdtase-like_dom"/>
</dbReference>
<evidence type="ECO:0000256" key="2">
    <source>
        <dbReference type="ARBA" id="ARBA00022630"/>
    </source>
</evidence>
<dbReference type="PANTHER" id="PTHR43567">
    <property type="entry name" value="FLAVOREDOXIN-RELATED-RELATED"/>
    <property type="match status" value="1"/>
</dbReference>
<dbReference type="GO" id="GO:0010181">
    <property type="term" value="F:FMN binding"/>
    <property type="evidence" value="ECO:0007669"/>
    <property type="project" value="InterPro"/>
</dbReference>
<comment type="similarity">
    <text evidence="3">Belongs to the flavoredoxin family.</text>
</comment>
<dbReference type="RefSeq" id="WP_090549256.1">
    <property type="nucleotide sequence ID" value="NZ_FNSR01000002.1"/>
</dbReference>
<evidence type="ECO:0000256" key="1">
    <source>
        <dbReference type="ARBA" id="ARBA00001917"/>
    </source>
</evidence>
<reference evidence="6" key="1">
    <citation type="submission" date="2016-10" db="EMBL/GenBank/DDBJ databases">
        <authorList>
            <person name="Varghese N."/>
            <person name="Submissions S."/>
        </authorList>
    </citation>
    <scope>NUCLEOTIDE SEQUENCE [LARGE SCALE GENOMIC DNA]</scope>
    <source>
        <strain evidence="6">LMG 26416</strain>
    </source>
</reference>
<sequence length="202" mass="22201">MNTDNHRQDVELARCTRLLNHGPVTIVTSQHDGRANVMSASWAMPLDFDPPKVVVVIDSHTLTRRLVEASGVFGLQLPAVAFARQTLAVGTSNGVEIDKFAAFDLRTFRGRQIDVPMLADCVAWFECKVIPDDAQRHDLILAEVVAAYADSRVYSHNRWHFEATPELRTCHYVAGGTFFATGEPFEVQATPPAVTGSSAPQP</sequence>
<evidence type="ECO:0000313" key="5">
    <source>
        <dbReference type="EMBL" id="SEL46372.1"/>
    </source>
</evidence>
<dbReference type="STRING" id="416943.SAMN05445871_4628"/>
<dbReference type="InterPro" id="IPR052174">
    <property type="entry name" value="Flavoredoxin"/>
</dbReference>
<organism evidence="5 6">
    <name type="scientific">Paraburkholderia caballeronis</name>
    <dbReference type="NCBI Taxonomy" id="416943"/>
    <lineage>
        <taxon>Bacteria</taxon>
        <taxon>Pseudomonadati</taxon>
        <taxon>Pseudomonadota</taxon>
        <taxon>Betaproteobacteria</taxon>
        <taxon>Burkholderiales</taxon>
        <taxon>Burkholderiaceae</taxon>
        <taxon>Paraburkholderia</taxon>
    </lineage>
</organism>
<evidence type="ECO:0000256" key="3">
    <source>
        <dbReference type="ARBA" id="ARBA00038054"/>
    </source>
</evidence>
<accession>A0A1H7QEF9</accession>
<dbReference type="SMART" id="SM00903">
    <property type="entry name" value="Flavin_Reduct"/>
    <property type="match status" value="1"/>
</dbReference>
<dbReference type="Gene3D" id="2.30.110.10">
    <property type="entry name" value="Electron Transport, Fmn-binding Protein, Chain A"/>
    <property type="match status" value="1"/>
</dbReference>
<evidence type="ECO:0000313" key="6">
    <source>
        <dbReference type="Proteomes" id="UP000199120"/>
    </source>
</evidence>
<dbReference type="SUPFAM" id="SSF50475">
    <property type="entry name" value="FMN-binding split barrel"/>
    <property type="match status" value="1"/>
</dbReference>
<dbReference type="AlphaFoldDB" id="A0A1H7QEF9"/>
<gene>
    <name evidence="5" type="ORF">SAMN05192542_10867</name>
</gene>
<protein>
    <submittedName>
        <fullName evidence="5">NADH-FMN oxidoreductase RutF, flavin reductase (DIM6/NTAB) family</fullName>
    </submittedName>
</protein>
<dbReference type="Pfam" id="PF01613">
    <property type="entry name" value="Flavin_Reduct"/>
    <property type="match status" value="1"/>
</dbReference>
<dbReference type="InterPro" id="IPR012349">
    <property type="entry name" value="Split_barrel_FMN-bd"/>
</dbReference>
<feature type="domain" description="Flavin reductase like" evidence="4">
    <location>
        <begin position="17"/>
        <end position="161"/>
    </location>
</feature>
<dbReference type="EMBL" id="FOAJ01000008">
    <property type="protein sequence ID" value="SEL46372.1"/>
    <property type="molecule type" value="Genomic_DNA"/>
</dbReference>
<dbReference type="Proteomes" id="UP000199120">
    <property type="component" value="Unassembled WGS sequence"/>
</dbReference>